<proteinExistence type="predicted"/>
<feature type="transmembrane region" description="Helical" evidence="1">
    <location>
        <begin position="71"/>
        <end position="89"/>
    </location>
</feature>
<organism evidence="2 5">
    <name type="scientific">Staphylococcus caeli</name>
    <dbReference type="NCBI Taxonomy" id="2201815"/>
    <lineage>
        <taxon>Bacteria</taxon>
        <taxon>Bacillati</taxon>
        <taxon>Bacillota</taxon>
        <taxon>Bacilli</taxon>
        <taxon>Bacillales</taxon>
        <taxon>Staphylococcaceae</taxon>
        <taxon>Staphylococcus</taxon>
    </lineage>
</organism>
<evidence type="ECO:0000313" key="4">
    <source>
        <dbReference type="Proteomes" id="UP000095412"/>
    </source>
</evidence>
<dbReference type="EMBL" id="FMPG01000002">
    <property type="protein sequence ID" value="SCS66415.1"/>
    <property type="molecule type" value="Genomic_DNA"/>
</dbReference>
<keyword evidence="1" id="KW-1133">Transmembrane helix</keyword>
<dbReference type="Pfam" id="PF04276">
    <property type="entry name" value="DUF443"/>
    <property type="match status" value="1"/>
</dbReference>
<name>A0A1D4LJT8_9STAP</name>
<dbReference type="EMBL" id="FMPI01000007">
    <property type="protein sequence ID" value="SCS86485.1"/>
    <property type="molecule type" value="Genomic_DNA"/>
</dbReference>
<keyword evidence="1" id="KW-0812">Transmembrane</keyword>
<gene>
    <name evidence="2" type="ORF">SAMEA2297795_00929</name>
    <name evidence="3" type="ORF">SAMEA2297796_01274</name>
</gene>
<dbReference type="AlphaFoldDB" id="A0A1D4LJT8"/>
<evidence type="ECO:0000313" key="2">
    <source>
        <dbReference type="EMBL" id="SCS66415.1"/>
    </source>
</evidence>
<dbReference type="NCBIfam" id="TIGR01218">
    <property type="entry name" value="Gpos_tandem_5TM"/>
    <property type="match status" value="1"/>
</dbReference>
<feature type="transmembrane region" description="Helical" evidence="1">
    <location>
        <begin position="147"/>
        <end position="170"/>
    </location>
</feature>
<feature type="transmembrane region" description="Helical" evidence="1">
    <location>
        <begin position="176"/>
        <end position="195"/>
    </location>
</feature>
<dbReference type="InterPro" id="IPR005915">
    <property type="entry name" value="Tandem_5TM"/>
</dbReference>
<evidence type="ECO:0000313" key="5">
    <source>
        <dbReference type="Proteomes" id="UP000095768"/>
    </source>
</evidence>
<sequence>MIGYVISLLKNPRYKFLYIENQYYLIDLQCNIISYIFPMINWFPKTCYKVDKTTYIDLQSTNQQSNSKTNYFLFVCGSSILLAAILRPIMKTVDFPVNPSIAIILVLLTLIAVISLHIIMRRKYSLSKQLKNNTRTKIKLIPNSKNFIALILFYFMTLFFSSLGVYMFLIELEVNLVFYFAWIIMILALTFSNILSISVGKLKAKVYN</sequence>
<evidence type="ECO:0000256" key="1">
    <source>
        <dbReference type="SAM" id="Phobius"/>
    </source>
</evidence>
<protein>
    <submittedName>
        <fullName evidence="2">Tandem five-TM family protein</fullName>
    </submittedName>
</protein>
<dbReference type="OrthoDB" id="2414663at2"/>
<accession>A0A1D4LJT8</accession>
<keyword evidence="1" id="KW-0472">Membrane</keyword>
<evidence type="ECO:0000313" key="3">
    <source>
        <dbReference type="EMBL" id="SCS86485.1"/>
    </source>
</evidence>
<reference evidence="2 5" key="1">
    <citation type="submission" date="2016-09" db="EMBL/GenBank/DDBJ databases">
        <authorList>
            <consortium name="Pathogen Informatics"/>
        </authorList>
    </citation>
    <scope>NUCLEOTIDE SEQUENCE [LARGE SCALE GENOMIC DNA]</scope>
    <source>
        <strain evidence="2 5">82B</strain>
    </source>
</reference>
<dbReference type="Proteomes" id="UP000095768">
    <property type="component" value="Unassembled WGS sequence"/>
</dbReference>
<reference evidence="3 4" key="2">
    <citation type="submission" date="2016-09" db="EMBL/GenBank/DDBJ databases">
        <authorList>
            <consortium name="Pathogen Informatics"/>
            <person name="Sun Q."/>
            <person name="Inoue M."/>
        </authorList>
    </citation>
    <scope>NUCLEOTIDE SEQUENCE [LARGE SCALE GENOMIC DNA]</scope>
    <source>
        <strain evidence="3 4">82C</strain>
    </source>
</reference>
<keyword evidence="4" id="KW-1185">Reference proteome</keyword>
<dbReference type="RefSeq" id="WP_069995447.1">
    <property type="nucleotide sequence ID" value="NZ_FMPG01000002.1"/>
</dbReference>
<dbReference type="Proteomes" id="UP000095412">
    <property type="component" value="Unassembled WGS sequence"/>
</dbReference>
<feature type="transmembrane region" description="Helical" evidence="1">
    <location>
        <begin position="101"/>
        <end position="120"/>
    </location>
</feature>